<dbReference type="Proteomes" id="UP001501237">
    <property type="component" value="Unassembled WGS sequence"/>
</dbReference>
<sequence>MQWAGVGMGVLLLFAAFLPLLLDRIRRGRPARIKIEDGMIMIEPRGIFRLLASGTWLRTPAKTLAEAIPVHRQELGPAGLSTAERRLPLWCALAFPGLLAGTFHGPAGHSLWLCGQRARAVRLHFVDAPVDFAVVQVNDPDETARILSAFAGGGWI</sequence>
<name>A0ABP6QH73_9ACTN</name>
<gene>
    <name evidence="2" type="ORF">GCM10010468_58570</name>
</gene>
<comment type="caution">
    <text evidence="2">The sequence shown here is derived from an EMBL/GenBank/DDBJ whole genome shotgun (WGS) entry which is preliminary data.</text>
</comment>
<protein>
    <recommendedName>
        <fullName evidence="4">Bacterial Pleckstrin homology domain-containing protein</fullName>
    </recommendedName>
</protein>
<evidence type="ECO:0008006" key="4">
    <source>
        <dbReference type="Google" id="ProtNLM"/>
    </source>
</evidence>
<reference evidence="3" key="1">
    <citation type="journal article" date="2019" name="Int. J. Syst. Evol. Microbiol.">
        <title>The Global Catalogue of Microorganisms (GCM) 10K type strain sequencing project: providing services to taxonomists for standard genome sequencing and annotation.</title>
        <authorList>
            <consortium name="The Broad Institute Genomics Platform"/>
            <consortium name="The Broad Institute Genome Sequencing Center for Infectious Disease"/>
            <person name="Wu L."/>
            <person name="Ma J."/>
        </authorList>
    </citation>
    <scope>NUCLEOTIDE SEQUENCE [LARGE SCALE GENOMIC DNA]</scope>
    <source>
        <strain evidence="3">JCM 9377</strain>
    </source>
</reference>
<proteinExistence type="predicted"/>
<evidence type="ECO:0000313" key="3">
    <source>
        <dbReference type="Proteomes" id="UP001501237"/>
    </source>
</evidence>
<keyword evidence="3" id="KW-1185">Reference proteome</keyword>
<accession>A0ABP6QH73</accession>
<dbReference type="EMBL" id="BAAAUV010000019">
    <property type="protein sequence ID" value="GAA3228942.1"/>
    <property type="molecule type" value="Genomic_DNA"/>
</dbReference>
<keyword evidence="1" id="KW-0472">Membrane</keyword>
<keyword evidence="1" id="KW-1133">Transmembrane helix</keyword>
<evidence type="ECO:0000313" key="2">
    <source>
        <dbReference type="EMBL" id="GAA3228942.1"/>
    </source>
</evidence>
<feature type="transmembrane region" description="Helical" evidence="1">
    <location>
        <begin position="6"/>
        <end position="22"/>
    </location>
</feature>
<keyword evidence="1" id="KW-0812">Transmembrane</keyword>
<evidence type="ECO:0000256" key="1">
    <source>
        <dbReference type="SAM" id="Phobius"/>
    </source>
</evidence>
<organism evidence="2 3">
    <name type="scientific">Actinocorallia longicatena</name>
    <dbReference type="NCBI Taxonomy" id="111803"/>
    <lineage>
        <taxon>Bacteria</taxon>
        <taxon>Bacillati</taxon>
        <taxon>Actinomycetota</taxon>
        <taxon>Actinomycetes</taxon>
        <taxon>Streptosporangiales</taxon>
        <taxon>Thermomonosporaceae</taxon>
        <taxon>Actinocorallia</taxon>
    </lineage>
</organism>